<feature type="compositionally biased region" description="Basic and acidic residues" evidence="2">
    <location>
        <begin position="13"/>
        <end position="23"/>
    </location>
</feature>
<dbReference type="AlphaFoldDB" id="A0A6A5QL13"/>
<feature type="region of interest" description="Disordered" evidence="2">
    <location>
        <begin position="1"/>
        <end position="109"/>
    </location>
</feature>
<evidence type="ECO:0000256" key="1">
    <source>
        <dbReference type="SAM" id="Coils"/>
    </source>
</evidence>
<organism evidence="3 4">
    <name type="scientific">Ampelomyces quisqualis</name>
    <name type="common">Powdery mildew agent</name>
    <dbReference type="NCBI Taxonomy" id="50730"/>
    <lineage>
        <taxon>Eukaryota</taxon>
        <taxon>Fungi</taxon>
        <taxon>Dikarya</taxon>
        <taxon>Ascomycota</taxon>
        <taxon>Pezizomycotina</taxon>
        <taxon>Dothideomycetes</taxon>
        <taxon>Pleosporomycetidae</taxon>
        <taxon>Pleosporales</taxon>
        <taxon>Pleosporineae</taxon>
        <taxon>Phaeosphaeriaceae</taxon>
        <taxon>Ampelomyces</taxon>
    </lineage>
</organism>
<gene>
    <name evidence="3" type="ORF">BDU57DRAFT_304041</name>
</gene>
<reference evidence="3" key="1">
    <citation type="journal article" date="2020" name="Stud. Mycol.">
        <title>101 Dothideomycetes genomes: a test case for predicting lifestyles and emergence of pathogens.</title>
        <authorList>
            <person name="Haridas S."/>
            <person name="Albert R."/>
            <person name="Binder M."/>
            <person name="Bloem J."/>
            <person name="Labutti K."/>
            <person name="Salamov A."/>
            <person name="Andreopoulos B."/>
            <person name="Baker S."/>
            <person name="Barry K."/>
            <person name="Bills G."/>
            <person name="Bluhm B."/>
            <person name="Cannon C."/>
            <person name="Castanera R."/>
            <person name="Culley D."/>
            <person name="Daum C."/>
            <person name="Ezra D."/>
            <person name="Gonzalez J."/>
            <person name="Henrissat B."/>
            <person name="Kuo A."/>
            <person name="Liang C."/>
            <person name="Lipzen A."/>
            <person name="Lutzoni F."/>
            <person name="Magnuson J."/>
            <person name="Mondo S."/>
            <person name="Nolan M."/>
            <person name="Ohm R."/>
            <person name="Pangilinan J."/>
            <person name="Park H.-J."/>
            <person name="Ramirez L."/>
            <person name="Alfaro M."/>
            <person name="Sun H."/>
            <person name="Tritt A."/>
            <person name="Yoshinaga Y."/>
            <person name="Zwiers L.-H."/>
            <person name="Turgeon B."/>
            <person name="Goodwin S."/>
            <person name="Spatafora J."/>
            <person name="Crous P."/>
            <person name="Grigoriev I."/>
        </authorList>
    </citation>
    <scope>NUCLEOTIDE SEQUENCE</scope>
    <source>
        <strain evidence="3">HMLAC05119</strain>
    </source>
</reference>
<proteinExistence type="predicted"/>
<sequence>MPTAFSFHGTKRKVADTNKKIDSQNEAPQKRAKIAFDGIPDSAEHDQAHAEVEEEVIVPSTAPTKKNDHIEPAQNKVKLSTSVTNRASRDAQATSKTTNRPTKPSHERARAEQNIFLIHCRDNIVPGATGPKTWKDVTAEFNEKFTNVLKRPLSYKTIQKRSAEARENYLQDNPDYPATVSYPCYVSASGDGKECDHMEVDTTAPQVGKQIQNSEDEAIWSRNQHAPMNTIPATDVHWVKNHPGAALDPASVPLKNVYPMDQAKYHLRRRATDTAIFYFLDPYEAEMVEFDPHTVDHKTMLDISPRYRRLEFYDPERPIDVPKKFGSRTVNAFCQMVAPVRAKSLPTHSLWRNGKRTDKQPGPIVPEKIYWSVDTLLELIAFAHYMEVYWISDMVIDRLHWMFLEKKKLEESHATIMQNFLKELNQNKENKHAAPKLPKLPELNCPNLTLEDLDTDWLDDLVQDNADLKTLSFLADLQIALGGASNQQWTDRQELEVSQIFTIAEMTGDSCLLDVTRTEFCGKYHHHDEDAEDAVCYTHYFDPYPHALVSLLREAEAREERLDRPMLPENLMSKASGATQTNGTFGMLHVEKMAKILEMQKRLDQAKTALLEARKNGKDGKEGRVKSAREVAEEVLGALETLRSEA</sequence>
<evidence type="ECO:0000313" key="3">
    <source>
        <dbReference type="EMBL" id="KAF1914767.1"/>
    </source>
</evidence>
<feature type="compositionally biased region" description="Polar residues" evidence="2">
    <location>
        <begin position="77"/>
        <end position="102"/>
    </location>
</feature>
<keyword evidence="4" id="KW-1185">Reference proteome</keyword>
<protein>
    <submittedName>
        <fullName evidence="3">Uncharacterized protein</fullName>
    </submittedName>
</protein>
<evidence type="ECO:0000256" key="2">
    <source>
        <dbReference type="SAM" id="MobiDB-lite"/>
    </source>
</evidence>
<dbReference type="OrthoDB" id="3797183at2759"/>
<feature type="coiled-coil region" evidence="1">
    <location>
        <begin position="596"/>
        <end position="645"/>
    </location>
</feature>
<evidence type="ECO:0000313" key="4">
    <source>
        <dbReference type="Proteomes" id="UP000800096"/>
    </source>
</evidence>
<dbReference type="EMBL" id="ML979137">
    <property type="protein sequence ID" value="KAF1914767.1"/>
    <property type="molecule type" value="Genomic_DNA"/>
</dbReference>
<keyword evidence="1" id="KW-0175">Coiled coil</keyword>
<feature type="compositionally biased region" description="Basic and acidic residues" evidence="2">
    <location>
        <begin position="42"/>
        <end position="51"/>
    </location>
</feature>
<name>A0A6A5QL13_AMPQU</name>
<dbReference type="Proteomes" id="UP000800096">
    <property type="component" value="Unassembled WGS sequence"/>
</dbReference>
<accession>A0A6A5QL13</accession>